<evidence type="ECO:0000313" key="3">
    <source>
        <dbReference type="Proteomes" id="UP001241110"/>
    </source>
</evidence>
<dbReference type="EMBL" id="JASJOS010000003">
    <property type="protein sequence ID" value="MDJ1480111.1"/>
    <property type="molecule type" value="Genomic_DNA"/>
</dbReference>
<comment type="caution">
    <text evidence="2">The sequence shown here is derived from an EMBL/GenBank/DDBJ whole genome shotgun (WGS) entry which is preliminary data.</text>
</comment>
<name>A0AAE3QK67_9BACT</name>
<evidence type="ECO:0000313" key="2">
    <source>
        <dbReference type="EMBL" id="MDJ1480111.1"/>
    </source>
</evidence>
<proteinExistence type="predicted"/>
<gene>
    <name evidence="2" type="ORF">QNI16_06405</name>
</gene>
<organism evidence="2 3">
    <name type="scientific">Xanthocytophaga flava</name>
    <dbReference type="NCBI Taxonomy" id="3048013"/>
    <lineage>
        <taxon>Bacteria</taxon>
        <taxon>Pseudomonadati</taxon>
        <taxon>Bacteroidota</taxon>
        <taxon>Cytophagia</taxon>
        <taxon>Cytophagales</taxon>
        <taxon>Rhodocytophagaceae</taxon>
        <taxon>Xanthocytophaga</taxon>
    </lineage>
</organism>
<dbReference type="AlphaFoldDB" id="A0AAE3QK67"/>
<feature type="region of interest" description="Disordered" evidence="1">
    <location>
        <begin position="1"/>
        <end position="24"/>
    </location>
</feature>
<reference evidence="2" key="1">
    <citation type="submission" date="2023-05" db="EMBL/GenBank/DDBJ databases">
        <authorList>
            <person name="Zhang X."/>
        </authorList>
    </citation>
    <scope>NUCLEOTIDE SEQUENCE</scope>
    <source>
        <strain evidence="2">YF14B1</strain>
    </source>
</reference>
<evidence type="ECO:0000256" key="1">
    <source>
        <dbReference type="SAM" id="MobiDB-lite"/>
    </source>
</evidence>
<accession>A0AAE3QK67</accession>
<protein>
    <submittedName>
        <fullName evidence="2">Uncharacterized protein</fullName>
    </submittedName>
</protein>
<sequence>MKNHSFASETEEQKDIQSLEPGSGSVVEQYPYSGVAKLLDSQIAHNLLKYGVETVSFAAINFVFPKRTSWFLRVALPLSVNYLLGRWIEKNYNEWVASLADQHPVEKVA</sequence>
<dbReference type="RefSeq" id="WP_313976686.1">
    <property type="nucleotide sequence ID" value="NZ_JASJOS010000003.1"/>
</dbReference>
<dbReference type="Proteomes" id="UP001241110">
    <property type="component" value="Unassembled WGS sequence"/>
</dbReference>